<dbReference type="InterPro" id="IPR052220">
    <property type="entry name" value="METTL25"/>
</dbReference>
<dbReference type="OMA" id="IVGLHPC"/>
<accession>A0A8T2RY78</accession>
<evidence type="ECO:0000259" key="2">
    <source>
        <dbReference type="Pfam" id="PF13679"/>
    </source>
</evidence>
<reference evidence="3" key="1">
    <citation type="submission" date="2021-08" db="EMBL/GenBank/DDBJ databases">
        <title>WGS assembly of Ceratopteris richardii.</title>
        <authorList>
            <person name="Marchant D.B."/>
            <person name="Chen G."/>
            <person name="Jenkins J."/>
            <person name="Shu S."/>
            <person name="Leebens-Mack J."/>
            <person name="Grimwood J."/>
            <person name="Schmutz J."/>
            <person name="Soltis P."/>
            <person name="Soltis D."/>
            <person name="Chen Z.-H."/>
        </authorList>
    </citation>
    <scope>NUCLEOTIDE SEQUENCE</scope>
    <source>
        <strain evidence="3">Whitten #5841</strain>
        <tissue evidence="3">Leaf</tissue>
    </source>
</reference>
<protein>
    <recommendedName>
        <fullName evidence="2">Methyltransferase domain-containing protein</fullName>
    </recommendedName>
</protein>
<feature type="domain" description="Methyltransferase" evidence="2">
    <location>
        <begin position="117"/>
        <end position="319"/>
    </location>
</feature>
<evidence type="ECO:0000256" key="1">
    <source>
        <dbReference type="SAM" id="MobiDB-lite"/>
    </source>
</evidence>
<proteinExistence type="predicted"/>
<dbReference type="OrthoDB" id="10258156at2759"/>
<feature type="region of interest" description="Disordered" evidence="1">
    <location>
        <begin position="422"/>
        <end position="447"/>
    </location>
</feature>
<dbReference type="PANTHER" id="PTHR12496:SF0">
    <property type="entry name" value="METHYLTRANSFERASE DOMAIN-CONTAINING PROTEIN"/>
    <property type="match status" value="1"/>
</dbReference>
<name>A0A8T2RY78_CERRI</name>
<dbReference type="InterPro" id="IPR029063">
    <property type="entry name" value="SAM-dependent_MTases_sf"/>
</dbReference>
<keyword evidence="4" id="KW-1185">Reference proteome</keyword>
<sequence>MELTREHTVELLQKIAVFLRTHRALWSAHVVEFFQDRLWEHVDTEWWNDLRTASIEELLLLPSGRVRDTWCASLKSFISTAQSLALFRQNGNDFQKIFRGFCKPNISNVLKQGMNAKKLHEVEILSGVISRVFAEAHATHVVDVGAGQGYLAQVLAFEYGLPVVALDASSHHADVTSRRSARIEKHYAACSRKANSSLNTKDHLTRKGPQTATFCVMSGCSGKELQHFLSTLATEESSDLGNNATDRKDDNNAFSLAKGSDIIKPNESSGVVKQAQRSYILAGLHACGDLSAAVLKTYTMCEEVKAVVIVGCCYNLLTERLEKDHSPSSCFYGFPLSRGVRSIGLTLGRRACDLACQSAERWKDVGVDSALYNFEQHALRAGFQLVLHRYYPELAKSNPTIGRLGKARRRKQVKRHMLMNTLKPPLNGASEHELGSAASDAQQKRTLDRLQGDSKKTAFIEFCSAAVQRLGLKSIGEGNLVATWAEIESKTALVGAYWSLRAVLGPVLETFILLDRLLYLQEEVQCAAEDKGLSNKPLHEPKLIAVFDPSLSPRNMAIMAIKS</sequence>
<gene>
    <name evidence="3" type="ORF">KP509_24G059200</name>
</gene>
<dbReference type="PANTHER" id="PTHR12496">
    <property type="entry name" value="CGI-41 METHYLTRANSFERASE"/>
    <property type="match status" value="1"/>
</dbReference>
<dbReference type="Proteomes" id="UP000825935">
    <property type="component" value="Chromosome 24"/>
</dbReference>
<organism evidence="3 4">
    <name type="scientific">Ceratopteris richardii</name>
    <name type="common">Triangle waterfern</name>
    <dbReference type="NCBI Taxonomy" id="49495"/>
    <lineage>
        <taxon>Eukaryota</taxon>
        <taxon>Viridiplantae</taxon>
        <taxon>Streptophyta</taxon>
        <taxon>Embryophyta</taxon>
        <taxon>Tracheophyta</taxon>
        <taxon>Polypodiopsida</taxon>
        <taxon>Polypodiidae</taxon>
        <taxon>Polypodiales</taxon>
        <taxon>Pteridineae</taxon>
        <taxon>Pteridaceae</taxon>
        <taxon>Parkerioideae</taxon>
        <taxon>Ceratopteris</taxon>
    </lineage>
</organism>
<evidence type="ECO:0000313" key="4">
    <source>
        <dbReference type="Proteomes" id="UP000825935"/>
    </source>
</evidence>
<evidence type="ECO:0000313" key="3">
    <source>
        <dbReference type="EMBL" id="KAH7300373.1"/>
    </source>
</evidence>
<comment type="caution">
    <text evidence="3">The sequence shown here is derived from an EMBL/GenBank/DDBJ whole genome shotgun (WGS) entry which is preliminary data.</text>
</comment>
<dbReference type="InterPro" id="IPR025714">
    <property type="entry name" value="Methyltranfer_dom"/>
</dbReference>
<dbReference type="Pfam" id="PF13679">
    <property type="entry name" value="Methyltransf_32"/>
    <property type="match status" value="1"/>
</dbReference>
<dbReference type="SUPFAM" id="SSF53335">
    <property type="entry name" value="S-adenosyl-L-methionine-dependent methyltransferases"/>
    <property type="match status" value="1"/>
</dbReference>
<dbReference type="EMBL" id="CM035429">
    <property type="protein sequence ID" value="KAH7300373.1"/>
    <property type="molecule type" value="Genomic_DNA"/>
</dbReference>
<dbReference type="AlphaFoldDB" id="A0A8T2RY78"/>